<dbReference type="EMBL" id="JAIWYP010000009">
    <property type="protein sequence ID" value="KAH3772827.1"/>
    <property type="molecule type" value="Genomic_DNA"/>
</dbReference>
<gene>
    <name evidence="1" type="ORF">DPMN_174174</name>
</gene>
<keyword evidence="2" id="KW-1185">Reference proteome</keyword>
<dbReference type="Proteomes" id="UP000828390">
    <property type="component" value="Unassembled WGS sequence"/>
</dbReference>
<comment type="caution">
    <text evidence="1">The sequence shown here is derived from an EMBL/GenBank/DDBJ whole genome shotgun (WGS) entry which is preliminary data.</text>
</comment>
<evidence type="ECO:0000313" key="2">
    <source>
        <dbReference type="Proteomes" id="UP000828390"/>
    </source>
</evidence>
<protein>
    <submittedName>
        <fullName evidence="1">Uncharacterized protein</fullName>
    </submittedName>
</protein>
<evidence type="ECO:0000313" key="1">
    <source>
        <dbReference type="EMBL" id="KAH3772827.1"/>
    </source>
</evidence>
<dbReference type="AlphaFoldDB" id="A0A9D4E2Y4"/>
<organism evidence="1 2">
    <name type="scientific">Dreissena polymorpha</name>
    <name type="common">Zebra mussel</name>
    <name type="synonym">Mytilus polymorpha</name>
    <dbReference type="NCBI Taxonomy" id="45954"/>
    <lineage>
        <taxon>Eukaryota</taxon>
        <taxon>Metazoa</taxon>
        <taxon>Spiralia</taxon>
        <taxon>Lophotrochozoa</taxon>
        <taxon>Mollusca</taxon>
        <taxon>Bivalvia</taxon>
        <taxon>Autobranchia</taxon>
        <taxon>Heteroconchia</taxon>
        <taxon>Euheterodonta</taxon>
        <taxon>Imparidentia</taxon>
        <taxon>Neoheterodontei</taxon>
        <taxon>Myida</taxon>
        <taxon>Dreissenoidea</taxon>
        <taxon>Dreissenidae</taxon>
        <taxon>Dreissena</taxon>
    </lineage>
</organism>
<name>A0A9D4E2Y4_DREPO</name>
<reference evidence="1" key="2">
    <citation type="submission" date="2020-11" db="EMBL/GenBank/DDBJ databases">
        <authorList>
            <person name="McCartney M.A."/>
            <person name="Auch B."/>
            <person name="Kono T."/>
            <person name="Mallez S."/>
            <person name="Becker A."/>
            <person name="Gohl D.M."/>
            <person name="Silverstein K.A.T."/>
            <person name="Koren S."/>
            <person name="Bechman K.B."/>
            <person name="Herman A."/>
            <person name="Abrahante J.E."/>
            <person name="Garbe J."/>
        </authorList>
    </citation>
    <scope>NUCLEOTIDE SEQUENCE</scope>
    <source>
        <strain evidence="1">Duluth1</strain>
        <tissue evidence="1">Whole animal</tissue>
    </source>
</reference>
<proteinExistence type="predicted"/>
<accession>A0A9D4E2Y4</accession>
<sequence length="94" mass="10554">MGSNSRPDLVNQRPEINRMCVQCQKSDPSKPPNNSELKTIHPLTSIPNGWNPLTFLASWRLHNTLIDGGKPSSSREYPVEECLRLRQGPLDKGC</sequence>
<reference evidence="1" key="1">
    <citation type="journal article" date="2019" name="bioRxiv">
        <title>The Genome of the Zebra Mussel, Dreissena polymorpha: A Resource for Invasive Species Research.</title>
        <authorList>
            <person name="McCartney M.A."/>
            <person name="Auch B."/>
            <person name="Kono T."/>
            <person name="Mallez S."/>
            <person name="Zhang Y."/>
            <person name="Obille A."/>
            <person name="Becker A."/>
            <person name="Abrahante J.E."/>
            <person name="Garbe J."/>
            <person name="Badalamenti J.P."/>
            <person name="Herman A."/>
            <person name="Mangelson H."/>
            <person name="Liachko I."/>
            <person name="Sullivan S."/>
            <person name="Sone E.D."/>
            <person name="Koren S."/>
            <person name="Silverstein K.A.T."/>
            <person name="Beckman K.B."/>
            <person name="Gohl D.M."/>
        </authorList>
    </citation>
    <scope>NUCLEOTIDE SEQUENCE</scope>
    <source>
        <strain evidence="1">Duluth1</strain>
        <tissue evidence="1">Whole animal</tissue>
    </source>
</reference>